<dbReference type="InterPro" id="IPR042099">
    <property type="entry name" value="ANL_N_sf"/>
</dbReference>
<sequence>MTIATQLTAALNQSDTGRIISWHPEAEGHSLGLLRSMVEQVRRNVSEDSRQQWLVVDDNATRFLAAVLGVLAAGATPVLPPHSGVAAVRQLVDDQRGLVSGAPELADDRDVAVAAGAPVNTPIELSRKARLLLFTSGSTGEPTRVDKTLAQLEDELLVLQEAWGDLLEASAVVATVPHFHLYGLLFRLLWPFVAGRPVPELALLEPPRIAAAIDRFPRSVLVSSPAHLKRWPGYTALVASAGRLDGVFSSAGPLPASTSLALHRALDPLAVWEVYGSTETGGIAFRDQGRPEHAHWQTFAGVELAFPDAEPGPMQVRSPATGHEWLDTGDRARRRLDSAGGFELLGRSDGVIKIEDRRISLAEIETALEASDWVREAAVLRLNGERQTTAAVLALSEVGQQALEALGKWQFKRQLRAQLATRFTEVALPRRFRYLETLPRNPMGKLRRADLLALFQEGA</sequence>
<gene>
    <name evidence="3" type="ORF">J2T60_001726</name>
</gene>
<dbReference type="InterPro" id="IPR045851">
    <property type="entry name" value="AMP-bd_C_sf"/>
</dbReference>
<comment type="caution">
    <text evidence="3">The sequence shown here is derived from an EMBL/GenBank/DDBJ whole genome shotgun (WGS) entry which is preliminary data.</text>
</comment>
<dbReference type="Pfam" id="PF00501">
    <property type="entry name" value="AMP-binding"/>
    <property type="match status" value="1"/>
</dbReference>
<feature type="domain" description="AMP-dependent synthetase/ligase" evidence="1">
    <location>
        <begin position="120"/>
        <end position="297"/>
    </location>
</feature>
<dbReference type="GO" id="GO:0016874">
    <property type="term" value="F:ligase activity"/>
    <property type="evidence" value="ECO:0007669"/>
    <property type="project" value="UniProtKB-KW"/>
</dbReference>
<evidence type="ECO:0000259" key="1">
    <source>
        <dbReference type="Pfam" id="PF00501"/>
    </source>
</evidence>
<dbReference type="Gene3D" id="3.40.50.12780">
    <property type="entry name" value="N-terminal domain of ligase-like"/>
    <property type="match status" value="1"/>
</dbReference>
<evidence type="ECO:0000313" key="4">
    <source>
        <dbReference type="Proteomes" id="UP001523550"/>
    </source>
</evidence>
<dbReference type="PANTHER" id="PTHR43767">
    <property type="entry name" value="LONG-CHAIN-FATTY-ACID--COA LIGASE"/>
    <property type="match status" value="1"/>
</dbReference>
<dbReference type="Proteomes" id="UP001523550">
    <property type="component" value="Unassembled WGS sequence"/>
</dbReference>
<dbReference type="InterPro" id="IPR025110">
    <property type="entry name" value="AMP-bd_C"/>
</dbReference>
<accession>A0ABT1G915</accession>
<feature type="domain" description="AMP-binding enzyme C-terminal" evidence="2">
    <location>
        <begin position="363"/>
        <end position="445"/>
    </location>
</feature>
<dbReference type="InterPro" id="IPR000873">
    <property type="entry name" value="AMP-dep_synth/lig_dom"/>
</dbReference>
<dbReference type="EMBL" id="JALJYF010000002">
    <property type="protein sequence ID" value="MCP1727726.1"/>
    <property type="molecule type" value="Genomic_DNA"/>
</dbReference>
<keyword evidence="4" id="KW-1185">Reference proteome</keyword>
<evidence type="ECO:0000259" key="2">
    <source>
        <dbReference type="Pfam" id="PF13193"/>
    </source>
</evidence>
<dbReference type="Pfam" id="PF13193">
    <property type="entry name" value="AMP-binding_C"/>
    <property type="match status" value="1"/>
</dbReference>
<dbReference type="SUPFAM" id="SSF56801">
    <property type="entry name" value="Acetyl-CoA synthetase-like"/>
    <property type="match status" value="1"/>
</dbReference>
<proteinExistence type="predicted"/>
<evidence type="ECO:0000313" key="3">
    <source>
        <dbReference type="EMBL" id="MCP1727726.1"/>
    </source>
</evidence>
<keyword evidence="3" id="KW-0436">Ligase</keyword>
<reference evidence="3 4" key="1">
    <citation type="submission" date="2022-03" db="EMBL/GenBank/DDBJ databases">
        <title>Genomic Encyclopedia of Type Strains, Phase III (KMG-III): the genomes of soil and plant-associated and newly described type strains.</title>
        <authorList>
            <person name="Whitman W."/>
        </authorList>
    </citation>
    <scope>NUCLEOTIDE SEQUENCE [LARGE SCALE GENOMIC DNA]</scope>
    <source>
        <strain evidence="3 4">BSker1</strain>
    </source>
</reference>
<organism evidence="3 4">
    <name type="scientific">Natronospira proteinivora</name>
    <dbReference type="NCBI Taxonomy" id="1807133"/>
    <lineage>
        <taxon>Bacteria</taxon>
        <taxon>Pseudomonadati</taxon>
        <taxon>Pseudomonadota</taxon>
        <taxon>Gammaproteobacteria</taxon>
        <taxon>Natronospirales</taxon>
        <taxon>Natronospiraceae</taxon>
        <taxon>Natronospira</taxon>
    </lineage>
</organism>
<dbReference type="Gene3D" id="3.30.300.30">
    <property type="match status" value="1"/>
</dbReference>
<dbReference type="RefSeq" id="WP_253448406.1">
    <property type="nucleotide sequence ID" value="NZ_JALJYF010000002.1"/>
</dbReference>
<dbReference type="PANTHER" id="PTHR43767:SF1">
    <property type="entry name" value="NONRIBOSOMAL PEPTIDE SYNTHASE PES1 (EUROFUNG)-RELATED"/>
    <property type="match status" value="1"/>
</dbReference>
<dbReference type="InterPro" id="IPR050237">
    <property type="entry name" value="ATP-dep_AMP-bd_enzyme"/>
</dbReference>
<name>A0ABT1G915_9GAMM</name>
<protein>
    <submittedName>
        <fullName evidence="3">Acyl-coenzyme A synthetase/AMP-(Fatty) acid ligase</fullName>
    </submittedName>
</protein>